<evidence type="ECO:0000313" key="1">
    <source>
        <dbReference type="EMBL" id="CDW42170.1"/>
    </source>
</evidence>
<name>A0A0K2UVR0_LEPSM</name>
<organism evidence="1">
    <name type="scientific">Lepeophtheirus salmonis</name>
    <name type="common">Salmon louse</name>
    <name type="synonym">Caligus salmonis</name>
    <dbReference type="NCBI Taxonomy" id="72036"/>
    <lineage>
        <taxon>Eukaryota</taxon>
        <taxon>Metazoa</taxon>
        <taxon>Ecdysozoa</taxon>
        <taxon>Arthropoda</taxon>
        <taxon>Crustacea</taxon>
        <taxon>Multicrustacea</taxon>
        <taxon>Hexanauplia</taxon>
        <taxon>Copepoda</taxon>
        <taxon>Siphonostomatoida</taxon>
        <taxon>Caligidae</taxon>
        <taxon>Lepeophtheirus</taxon>
    </lineage>
</organism>
<proteinExistence type="predicted"/>
<sequence>NVNYFINFITSNAPTVGSPRFLIPYNKTHHFSYCFSRRLVIFCSQ</sequence>
<dbReference type="EMBL" id="HACA01024809">
    <property type="protein sequence ID" value="CDW42170.1"/>
    <property type="molecule type" value="Transcribed_RNA"/>
</dbReference>
<reference evidence="1" key="1">
    <citation type="submission" date="2014-05" db="EMBL/GenBank/DDBJ databases">
        <authorList>
            <person name="Chronopoulou M."/>
        </authorList>
    </citation>
    <scope>NUCLEOTIDE SEQUENCE</scope>
    <source>
        <tissue evidence="1">Whole organism</tissue>
    </source>
</reference>
<protein>
    <submittedName>
        <fullName evidence="1">Uncharacterized protein</fullName>
    </submittedName>
</protein>
<dbReference type="AlphaFoldDB" id="A0A0K2UVR0"/>
<feature type="non-terminal residue" evidence="1">
    <location>
        <position position="1"/>
    </location>
</feature>
<accession>A0A0K2UVR0</accession>